<evidence type="ECO:0000313" key="3">
    <source>
        <dbReference type="EMBL" id="SPZ00072.1"/>
    </source>
</evidence>
<reference evidence="3 4" key="1">
    <citation type="submission" date="2018-06" db="EMBL/GenBank/DDBJ databases">
        <authorList>
            <consortium name="Pathogen Informatics"/>
            <person name="Doyle S."/>
        </authorList>
    </citation>
    <scope>NUCLEOTIDE SEQUENCE [LARGE SCALE GENOMIC DNA]</scope>
    <source>
        <strain evidence="3 4">NCTC11842</strain>
    </source>
</reference>
<gene>
    <name evidence="1" type="ORF">I5Q09_24110</name>
    <name evidence="2" type="ORF">NCTC11842_00041</name>
    <name evidence="3" type="ORF">NCTC11842_00217</name>
</gene>
<dbReference type="EMBL" id="UAUF01000002">
    <property type="protein sequence ID" value="SPZ00072.1"/>
    <property type="molecule type" value="Genomic_DNA"/>
</dbReference>
<sequence length="83" mass="10081">MKAQPVLFRRMVRFPVIRNESDADFWLIRRLEQLEADNGSYRLQEWIRNAMRNEFHREMNITEGLSKQLAEFHVHQLSHKDAE</sequence>
<evidence type="ECO:0000313" key="1">
    <source>
        <dbReference type="EMBL" id="MBH3441767.1"/>
    </source>
</evidence>
<accession>A0A2X2BUL3</accession>
<name>A0A2X2BUL3_PSELU</name>
<dbReference type="AlphaFoldDB" id="A0A2X2BUL3"/>
<evidence type="ECO:0000313" key="5">
    <source>
        <dbReference type="Proteomes" id="UP000638986"/>
    </source>
</evidence>
<evidence type="ECO:0000313" key="2">
    <source>
        <dbReference type="EMBL" id="SPY99896.1"/>
    </source>
</evidence>
<dbReference type="EMBL" id="UAUF01000002">
    <property type="protein sequence ID" value="SPY99896.1"/>
    <property type="molecule type" value="Genomic_DNA"/>
</dbReference>
<dbReference type="EMBL" id="JADTXM010000028">
    <property type="protein sequence ID" value="MBH3441767.1"/>
    <property type="molecule type" value="Genomic_DNA"/>
</dbReference>
<reference evidence="1 5" key="2">
    <citation type="submission" date="2020-11" db="EMBL/GenBank/DDBJ databases">
        <title>Enhanced detection system for hospital associated transmission using whole genome sequencing surveillance.</title>
        <authorList>
            <person name="Harrison L.H."/>
            <person name="Van Tyne D."/>
            <person name="Marsh J.W."/>
            <person name="Griffith M.P."/>
            <person name="Snyder D.J."/>
            <person name="Cooper V.S."/>
            <person name="Mustapha M."/>
        </authorList>
    </citation>
    <scope>NUCLEOTIDE SEQUENCE [LARGE SCALE GENOMIC DNA]</scope>
    <source>
        <strain evidence="1 5">PSB00013</strain>
    </source>
</reference>
<protein>
    <submittedName>
        <fullName evidence="3">Uncharacterized protein</fullName>
    </submittedName>
</protein>
<proteinExistence type="predicted"/>
<dbReference type="RefSeq" id="WP_112297406.1">
    <property type="nucleotide sequence ID" value="NZ_JAAMQY010000010.1"/>
</dbReference>
<organism evidence="3 4">
    <name type="scientific">Pseudomonas luteola</name>
    <dbReference type="NCBI Taxonomy" id="47886"/>
    <lineage>
        <taxon>Bacteria</taxon>
        <taxon>Pseudomonadati</taxon>
        <taxon>Pseudomonadota</taxon>
        <taxon>Gammaproteobacteria</taxon>
        <taxon>Pseudomonadales</taxon>
        <taxon>Pseudomonadaceae</taxon>
        <taxon>Pseudomonas</taxon>
    </lineage>
</organism>
<evidence type="ECO:0000313" key="4">
    <source>
        <dbReference type="Proteomes" id="UP000250443"/>
    </source>
</evidence>
<dbReference type="Proteomes" id="UP000638986">
    <property type="component" value="Unassembled WGS sequence"/>
</dbReference>
<dbReference type="Proteomes" id="UP000250443">
    <property type="component" value="Unassembled WGS sequence"/>
</dbReference>